<dbReference type="GO" id="GO:0003677">
    <property type="term" value="F:DNA binding"/>
    <property type="evidence" value="ECO:0007669"/>
    <property type="project" value="UniProtKB-KW"/>
</dbReference>
<keyword evidence="2" id="KW-0238">DNA-binding</keyword>
<keyword evidence="7" id="KW-1185">Reference proteome</keyword>
<accession>A0A1D7VEZ8</accession>
<evidence type="ECO:0000313" key="7">
    <source>
        <dbReference type="Proteomes" id="UP000094094"/>
    </source>
</evidence>
<keyword evidence="3" id="KW-0233">DNA recombination</keyword>
<dbReference type="Gene3D" id="1.10.443.10">
    <property type="entry name" value="Intergrase catalytic core"/>
    <property type="match status" value="1"/>
</dbReference>
<evidence type="ECO:0000256" key="3">
    <source>
        <dbReference type="ARBA" id="ARBA00023172"/>
    </source>
</evidence>
<dbReference type="InterPro" id="IPR010998">
    <property type="entry name" value="Integrase_recombinase_N"/>
</dbReference>
<dbReference type="PANTHER" id="PTHR30349:SF64">
    <property type="entry name" value="PROPHAGE INTEGRASE INTD-RELATED"/>
    <property type="match status" value="1"/>
</dbReference>
<proteinExistence type="inferred from homology"/>
<dbReference type="GO" id="GO:0015074">
    <property type="term" value="P:DNA integration"/>
    <property type="evidence" value="ECO:0007669"/>
    <property type="project" value="InterPro"/>
</dbReference>
<evidence type="ECO:0000256" key="2">
    <source>
        <dbReference type="ARBA" id="ARBA00023125"/>
    </source>
</evidence>
<dbReference type="Gene3D" id="1.10.150.130">
    <property type="match status" value="1"/>
</dbReference>
<gene>
    <name evidence="6" type="ORF">SL103_02920</name>
</gene>
<feature type="region of interest" description="Disordered" evidence="4">
    <location>
        <begin position="289"/>
        <end position="319"/>
    </location>
</feature>
<feature type="domain" description="Tyr recombinase" evidence="5">
    <location>
        <begin position="145"/>
        <end position="282"/>
    </location>
</feature>
<dbReference type="Pfam" id="PF00589">
    <property type="entry name" value="Phage_integrase"/>
    <property type="match status" value="1"/>
</dbReference>
<dbReference type="InterPro" id="IPR011010">
    <property type="entry name" value="DNA_brk_join_enz"/>
</dbReference>
<dbReference type="SUPFAM" id="SSF56349">
    <property type="entry name" value="DNA breaking-rejoining enzymes"/>
    <property type="match status" value="1"/>
</dbReference>
<dbReference type="AlphaFoldDB" id="A0A1D7VEZ8"/>
<reference evidence="6 7" key="1">
    <citation type="submission" date="2016-09" db="EMBL/GenBank/DDBJ databases">
        <title>Complete genome sequencing of Streptomyces lydicus 103 and metabolic pathways analysis of antibiotic biosynthesis.</title>
        <authorList>
            <person name="Jia N."/>
            <person name="Ding M.-Z."/>
            <person name="Gao F."/>
            <person name="Yuan Y.-J."/>
        </authorList>
    </citation>
    <scope>NUCLEOTIDE SEQUENCE [LARGE SCALE GENOMIC DNA]</scope>
    <source>
        <strain evidence="6 7">103</strain>
    </source>
</reference>
<evidence type="ECO:0000256" key="1">
    <source>
        <dbReference type="ARBA" id="ARBA00008857"/>
    </source>
</evidence>
<dbReference type="GO" id="GO:0006310">
    <property type="term" value="P:DNA recombination"/>
    <property type="evidence" value="ECO:0007669"/>
    <property type="project" value="UniProtKB-KW"/>
</dbReference>
<dbReference type="Proteomes" id="UP000094094">
    <property type="component" value="Chromosome"/>
</dbReference>
<evidence type="ECO:0000259" key="5">
    <source>
        <dbReference type="Pfam" id="PF00589"/>
    </source>
</evidence>
<evidence type="ECO:0000256" key="4">
    <source>
        <dbReference type="SAM" id="MobiDB-lite"/>
    </source>
</evidence>
<sequence>MTLAEYGEQRWEAAIEGLEPLTMSPYRAGWRLRVLPSIGHVHVRRMTRRVVNRALHCWITDECGLSTLKNSLAVLVRVLEQAVRDGLLDANPARVTGWQQEFQRAQAEHAAPRQLALPGPEALDRLAARLVQRSPDGYRGWGDIVRFAAWTGTRFSEVSALRAQDIDTDSWTWRVCRRTVSEPGGLVDCASRGRSRRTVPLRPAARVLVAGRLEAARHTPQARLFTGPARCRFSTAVLREATGWDDVVVDLGHPYLLRHDLRHTGLTWMADAGLPLPVLCQVAERPSPEAVRGYLPPGGVSPAATADGGEPRPGAGPRP</sequence>
<dbReference type="InterPro" id="IPR002104">
    <property type="entry name" value="Integrase_catalytic"/>
</dbReference>
<evidence type="ECO:0000313" key="6">
    <source>
        <dbReference type="EMBL" id="AOP45336.1"/>
    </source>
</evidence>
<dbReference type="EMBL" id="CP017157">
    <property type="protein sequence ID" value="AOP45336.1"/>
    <property type="molecule type" value="Genomic_DNA"/>
</dbReference>
<name>A0A1D7VEZ8_9ACTN</name>
<dbReference type="InterPro" id="IPR050090">
    <property type="entry name" value="Tyrosine_recombinase_XerCD"/>
</dbReference>
<comment type="similarity">
    <text evidence="1">Belongs to the 'phage' integrase family.</text>
</comment>
<organism evidence="6 7">
    <name type="scientific">Streptomyces lydicus</name>
    <dbReference type="NCBI Taxonomy" id="47763"/>
    <lineage>
        <taxon>Bacteria</taxon>
        <taxon>Bacillati</taxon>
        <taxon>Actinomycetota</taxon>
        <taxon>Actinomycetes</taxon>
        <taxon>Kitasatosporales</taxon>
        <taxon>Streptomycetaceae</taxon>
        <taxon>Streptomyces</taxon>
    </lineage>
</organism>
<dbReference type="PANTHER" id="PTHR30349">
    <property type="entry name" value="PHAGE INTEGRASE-RELATED"/>
    <property type="match status" value="1"/>
</dbReference>
<dbReference type="KEGG" id="slc:SL103_02920"/>
<protein>
    <submittedName>
        <fullName evidence="6">Integrase</fullName>
    </submittedName>
</protein>
<dbReference type="InterPro" id="IPR013762">
    <property type="entry name" value="Integrase-like_cat_sf"/>
</dbReference>